<dbReference type="InterPro" id="IPR001514">
    <property type="entry name" value="DNA-dir_RNA_pol_30-40kDasu_CS"/>
</dbReference>
<dbReference type="GO" id="GO:0006366">
    <property type="term" value="P:transcription by RNA polymerase II"/>
    <property type="evidence" value="ECO:0007669"/>
    <property type="project" value="TreeGrafter"/>
</dbReference>
<dbReference type="Gene3D" id="2.170.120.12">
    <property type="entry name" value="DNA-directed RNA polymerase, insert domain"/>
    <property type="match status" value="1"/>
</dbReference>
<dbReference type="PANTHER" id="PTHR11800">
    <property type="entry name" value="DNA-DIRECTED RNA POLYMERASE"/>
    <property type="match status" value="1"/>
</dbReference>
<dbReference type="InterPro" id="IPR036603">
    <property type="entry name" value="RBP11-like"/>
</dbReference>
<dbReference type="CDD" id="cd07031">
    <property type="entry name" value="RNAP_II_RPB3"/>
    <property type="match status" value="1"/>
</dbReference>
<evidence type="ECO:0000313" key="8">
    <source>
        <dbReference type="EMBL" id="VDN55229.1"/>
    </source>
</evidence>
<evidence type="ECO:0000256" key="5">
    <source>
        <dbReference type="ARBA" id="ARBA00025804"/>
    </source>
</evidence>
<dbReference type="SMART" id="SM00662">
    <property type="entry name" value="RPOLD"/>
    <property type="match status" value="1"/>
</dbReference>
<gene>
    <name evidence="8" type="ORF">DME_LOCUS5202</name>
</gene>
<evidence type="ECO:0000256" key="4">
    <source>
        <dbReference type="ARBA" id="ARBA00023242"/>
    </source>
</evidence>
<evidence type="ECO:0000256" key="6">
    <source>
        <dbReference type="ARBA" id="ARBA00072506"/>
    </source>
</evidence>
<dbReference type="Pfam" id="PF01000">
    <property type="entry name" value="RNA_pol_A_bac"/>
    <property type="match status" value="1"/>
</dbReference>
<evidence type="ECO:0000313" key="9">
    <source>
        <dbReference type="Proteomes" id="UP000038040"/>
    </source>
</evidence>
<proteinExistence type="inferred from homology"/>
<keyword evidence="2" id="KW-0240">DNA-directed RNA polymerase</keyword>
<evidence type="ECO:0000259" key="7">
    <source>
        <dbReference type="SMART" id="SM00662"/>
    </source>
</evidence>
<dbReference type="NCBIfam" id="NF001988">
    <property type="entry name" value="PRK00783.1"/>
    <property type="match status" value="1"/>
</dbReference>
<comment type="subcellular location">
    <subcellularLocation>
        <location evidence="1">Nucleus</location>
    </subcellularLocation>
</comment>
<dbReference type="InterPro" id="IPR036643">
    <property type="entry name" value="RNApol_insert_sf"/>
</dbReference>
<evidence type="ECO:0000256" key="2">
    <source>
        <dbReference type="ARBA" id="ARBA00022478"/>
    </source>
</evidence>
<keyword evidence="10" id="KW-1185">Reference proteome</keyword>
<evidence type="ECO:0000313" key="10">
    <source>
        <dbReference type="Proteomes" id="UP000274756"/>
    </source>
</evidence>
<keyword evidence="3" id="KW-0804">Transcription</keyword>
<accession>A0A0N4U2E3</accession>
<dbReference type="InterPro" id="IPR022842">
    <property type="entry name" value="RNAP_Rpo3/Rpb3/RPAC1"/>
</dbReference>
<dbReference type="GO" id="GO:0046983">
    <property type="term" value="F:protein dimerization activity"/>
    <property type="evidence" value="ECO:0007669"/>
    <property type="project" value="InterPro"/>
</dbReference>
<dbReference type="FunFam" id="2.170.120.12:FF:000002">
    <property type="entry name" value="DNA-directed RNA polymerase II subunit RPB3"/>
    <property type="match status" value="1"/>
</dbReference>
<dbReference type="InterPro" id="IPR011263">
    <property type="entry name" value="DNA-dir_RNA_pol_RpoA/D/Rpb3"/>
</dbReference>
<keyword evidence="4" id="KW-0539">Nucleus</keyword>
<dbReference type="AlphaFoldDB" id="A0A0N4U2E3"/>
<comment type="similarity">
    <text evidence="5">Belongs to the archaeal Rpo3/eukaryotic RPB3 RNA polymerase subunit family.</text>
</comment>
<name>A0A0N4U2E3_DRAME</name>
<evidence type="ECO:0000313" key="11">
    <source>
        <dbReference type="WBParaSite" id="DME_0000084201-mRNA-1"/>
    </source>
</evidence>
<dbReference type="SUPFAM" id="SSF56553">
    <property type="entry name" value="Insert subdomain of RNA polymerase alpha subunit"/>
    <property type="match status" value="1"/>
</dbReference>
<dbReference type="EMBL" id="UYYG01001151">
    <property type="protein sequence ID" value="VDN55229.1"/>
    <property type="molecule type" value="Genomic_DNA"/>
</dbReference>
<sequence>MPYANQPNITITSLNDEVVKFILEDTDLSVANSLRRIFIAEVPTIAIDWVQIDCNTSVLHDEFIAHRLGLIPLISDSVVDRLQFSRDCSCLEFCQECAIEMRLHVRCDDESTRAVTTADLISSTPGVSPACGIAYREINSGEISNEEVLIVKLRKGQEVDMKCVAKKEHAKWNPTCGVAFEYDPENALRHTVLAKPEEWPKSENSQLEEDEYEAPYDPMAKPNKFWFSVESTGALKAENIVLSGVAVLKKKLADLQNQLQREILQQPSAFH</sequence>
<protein>
    <recommendedName>
        <fullName evidence="6">DNA-directed RNA polymerase II subunit RPB3</fullName>
    </recommendedName>
</protein>
<dbReference type="Pfam" id="PF01193">
    <property type="entry name" value="RNA_pol_L"/>
    <property type="match status" value="1"/>
</dbReference>
<dbReference type="Proteomes" id="UP000274756">
    <property type="component" value="Unassembled WGS sequence"/>
</dbReference>
<dbReference type="Proteomes" id="UP000038040">
    <property type="component" value="Unplaced"/>
</dbReference>
<dbReference type="PROSITE" id="PS00446">
    <property type="entry name" value="RNA_POL_D_30KD"/>
    <property type="match status" value="1"/>
</dbReference>
<dbReference type="InterPro" id="IPR011262">
    <property type="entry name" value="DNA-dir_RNA_pol_insert"/>
</dbReference>
<dbReference type="GO" id="GO:0005665">
    <property type="term" value="C:RNA polymerase II, core complex"/>
    <property type="evidence" value="ECO:0007669"/>
    <property type="project" value="TreeGrafter"/>
</dbReference>
<dbReference type="WBParaSite" id="DME_0000084201-mRNA-1">
    <property type="protein sequence ID" value="DME_0000084201-mRNA-1"/>
    <property type="gene ID" value="DME_0000084201"/>
</dbReference>
<feature type="domain" description="DNA-directed RNA polymerase RpoA/D/Rpb3-type" evidence="7">
    <location>
        <begin position="18"/>
        <end position="258"/>
    </location>
</feature>
<evidence type="ECO:0000256" key="3">
    <source>
        <dbReference type="ARBA" id="ARBA00023163"/>
    </source>
</evidence>
<dbReference type="InterPro" id="IPR050518">
    <property type="entry name" value="Rpo3/RPB3_RNA_Pol_subunit"/>
</dbReference>
<dbReference type="HAMAP" id="MF_00320">
    <property type="entry name" value="RNApol_arch_Rpo3"/>
    <property type="match status" value="1"/>
</dbReference>
<evidence type="ECO:0000256" key="1">
    <source>
        <dbReference type="ARBA" id="ARBA00004123"/>
    </source>
</evidence>
<dbReference type="SUPFAM" id="SSF55257">
    <property type="entry name" value="RBP11-like subunits of RNA polymerase"/>
    <property type="match status" value="1"/>
</dbReference>
<dbReference type="GO" id="GO:0003677">
    <property type="term" value="F:DNA binding"/>
    <property type="evidence" value="ECO:0007669"/>
    <property type="project" value="InterPro"/>
</dbReference>
<dbReference type="PANTHER" id="PTHR11800:SF2">
    <property type="entry name" value="DNA-DIRECTED RNA POLYMERASE II SUBUNIT RPB3"/>
    <property type="match status" value="1"/>
</dbReference>
<reference evidence="11" key="1">
    <citation type="submission" date="2017-02" db="UniProtKB">
        <authorList>
            <consortium name="WormBaseParasite"/>
        </authorList>
    </citation>
    <scope>IDENTIFICATION</scope>
</reference>
<dbReference type="STRING" id="318479.A0A0N4U2E3"/>
<dbReference type="OrthoDB" id="270173at2759"/>
<organism evidence="9 11">
    <name type="scientific">Dracunculus medinensis</name>
    <name type="common">Guinea worm</name>
    <dbReference type="NCBI Taxonomy" id="318479"/>
    <lineage>
        <taxon>Eukaryota</taxon>
        <taxon>Metazoa</taxon>
        <taxon>Ecdysozoa</taxon>
        <taxon>Nematoda</taxon>
        <taxon>Chromadorea</taxon>
        <taxon>Rhabditida</taxon>
        <taxon>Spirurina</taxon>
        <taxon>Dracunculoidea</taxon>
        <taxon>Dracunculidae</taxon>
        <taxon>Dracunculus</taxon>
    </lineage>
</organism>
<dbReference type="Gene3D" id="3.30.1360.10">
    <property type="entry name" value="RNA polymerase, RBP11-like subunit"/>
    <property type="match status" value="1"/>
</dbReference>
<dbReference type="GO" id="GO:0003899">
    <property type="term" value="F:DNA-directed RNA polymerase activity"/>
    <property type="evidence" value="ECO:0007669"/>
    <property type="project" value="InterPro"/>
</dbReference>
<reference evidence="8 10" key="2">
    <citation type="submission" date="2018-11" db="EMBL/GenBank/DDBJ databases">
        <authorList>
            <consortium name="Pathogen Informatics"/>
        </authorList>
    </citation>
    <scope>NUCLEOTIDE SEQUENCE [LARGE SCALE GENOMIC DNA]</scope>
</reference>